<dbReference type="SUPFAM" id="SSF53335">
    <property type="entry name" value="S-adenosyl-L-methionine-dependent methyltransferases"/>
    <property type="match status" value="1"/>
</dbReference>
<organism evidence="2">
    <name type="scientific">uncultured microorganism</name>
    <dbReference type="NCBI Taxonomy" id="358574"/>
    <lineage>
        <taxon>unclassified sequences</taxon>
        <taxon>environmental samples</taxon>
    </lineage>
</organism>
<evidence type="ECO:0000259" key="1">
    <source>
        <dbReference type="Pfam" id="PF08241"/>
    </source>
</evidence>
<dbReference type="Pfam" id="PF08241">
    <property type="entry name" value="Methyltransf_11"/>
    <property type="match status" value="1"/>
</dbReference>
<dbReference type="GO" id="GO:0008757">
    <property type="term" value="F:S-adenosylmethionine-dependent methyltransferase activity"/>
    <property type="evidence" value="ECO:0007669"/>
    <property type="project" value="InterPro"/>
</dbReference>
<feature type="domain" description="Methyltransferase type 11" evidence="1">
    <location>
        <begin position="45"/>
        <end position="97"/>
    </location>
</feature>
<dbReference type="InterPro" id="IPR013216">
    <property type="entry name" value="Methyltransf_11"/>
</dbReference>
<accession>F8UGX3</accession>
<keyword evidence="2" id="KW-0808">Transferase</keyword>
<gene>
    <name evidence="2" type="ORF">LDC_03684</name>
</gene>
<evidence type="ECO:0000313" key="2">
    <source>
        <dbReference type="EMBL" id="AEI30280.1"/>
    </source>
</evidence>
<dbReference type="InterPro" id="IPR029063">
    <property type="entry name" value="SAM-dependent_MTases_sf"/>
</dbReference>
<name>F8UGX3_9ZZZZ</name>
<keyword evidence="2" id="KW-0489">Methyltransferase</keyword>
<dbReference type="CDD" id="cd02440">
    <property type="entry name" value="AdoMet_MTases"/>
    <property type="match status" value="1"/>
</dbReference>
<dbReference type="GO" id="GO:0032259">
    <property type="term" value="P:methylation"/>
    <property type="evidence" value="ECO:0007669"/>
    <property type="project" value="UniProtKB-KW"/>
</dbReference>
<reference evidence="2" key="1">
    <citation type="submission" date="2011-04" db="EMBL/GenBank/DDBJ databases">
        <title>Taxonomic and functional metagenomic profiling of the microbial community in the anoxic sediment of a brackish shallow lake (Laguna de Carrizo Central Spain).</title>
        <authorList>
            <consortium name="CONSOLIDER consortium CSD2007-00005"/>
            <person name="Guazzaroni M.-E."/>
            <person name="Richter M."/>
            <person name="Garcia-Salamanca A."/>
            <person name="Yarza P."/>
            <person name="Ferrer M."/>
        </authorList>
    </citation>
    <scope>NUCLEOTIDE SEQUENCE</scope>
</reference>
<dbReference type="EMBL" id="JF805034">
    <property type="protein sequence ID" value="AEI30280.1"/>
    <property type="molecule type" value="Genomic_DNA"/>
</dbReference>
<dbReference type="Gene3D" id="3.40.50.150">
    <property type="entry name" value="Vaccinia Virus protein VP39"/>
    <property type="match status" value="1"/>
</dbReference>
<proteinExistence type="predicted"/>
<sequence>MRETSKSRPFRELFRDFEKYLHGDGIDIGAGHDVLQIQMGQVRRWDIEDGDAKILNGIPDNSFDFVYSSHCLEHLDNIEVAIKNWSRVIKPPGYLYLTVPDYKLYEKCKWPSMFSDHLFSFSIDIEKKETGRSNHFNIKENLFPVLTQNSIAPIEVRLENYGYNYLLPDNIDQTNMGNGCSAVIQICIIGQKLC</sequence>
<dbReference type="AlphaFoldDB" id="F8UGX3"/>
<protein>
    <submittedName>
        <fullName evidence="2">Methyltransferase type 11</fullName>
    </submittedName>
</protein>